<organism evidence="1">
    <name type="scientific">Anguilla anguilla</name>
    <name type="common">European freshwater eel</name>
    <name type="synonym">Muraena anguilla</name>
    <dbReference type="NCBI Taxonomy" id="7936"/>
    <lineage>
        <taxon>Eukaryota</taxon>
        <taxon>Metazoa</taxon>
        <taxon>Chordata</taxon>
        <taxon>Craniata</taxon>
        <taxon>Vertebrata</taxon>
        <taxon>Euteleostomi</taxon>
        <taxon>Actinopterygii</taxon>
        <taxon>Neopterygii</taxon>
        <taxon>Teleostei</taxon>
        <taxon>Anguilliformes</taxon>
        <taxon>Anguillidae</taxon>
        <taxon>Anguilla</taxon>
    </lineage>
</organism>
<name>A0A0E9PRQ7_ANGAN</name>
<evidence type="ECO:0000313" key="1">
    <source>
        <dbReference type="EMBL" id="JAH07204.1"/>
    </source>
</evidence>
<sequence>MCCFRTDLRLVKKTNPKLRCYAATFSGCELKGACDVSLPEADVTLL</sequence>
<protein>
    <submittedName>
        <fullName evidence="1">Uncharacterized protein</fullName>
    </submittedName>
</protein>
<proteinExistence type="predicted"/>
<dbReference type="AlphaFoldDB" id="A0A0E9PRQ7"/>
<accession>A0A0E9PRQ7</accession>
<reference evidence="1" key="1">
    <citation type="submission" date="2014-11" db="EMBL/GenBank/DDBJ databases">
        <authorList>
            <person name="Amaro Gonzalez C."/>
        </authorList>
    </citation>
    <scope>NUCLEOTIDE SEQUENCE</scope>
</reference>
<dbReference type="EMBL" id="GBXM01101373">
    <property type="protein sequence ID" value="JAH07204.1"/>
    <property type="molecule type" value="Transcribed_RNA"/>
</dbReference>
<reference evidence="1" key="2">
    <citation type="journal article" date="2015" name="Fish Shellfish Immunol.">
        <title>Early steps in the European eel (Anguilla anguilla)-Vibrio vulnificus interaction in the gills: Role of the RtxA13 toxin.</title>
        <authorList>
            <person name="Callol A."/>
            <person name="Pajuelo D."/>
            <person name="Ebbesson L."/>
            <person name="Teles M."/>
            <person name="MacKenzie S."/>
            <person name="Amaro C."/>
        </authorList>
    </citation>
    <scope>NUCLEOTIDE SEQUENCE</scope>
</reference>